<evidence type="ECO:0000313" key="2">
    <source>
        <dbReference type="Proteomes" id="UP001383192"/>
    </source>
</evidence>
<organism evidence="1 2">
    <name type="scientific">Paramarasmius palmivorus</name>
    <dbReference type="NCBI Taxonomy" id="297713"/>
    <lineage>
        <taxon>Eukaryota</taxon>
        <taxon>Fungi</taxon>
        <taxon>Dikarya</taxon>
        <taxon>Basidiomycota</taxon>
        <taxon>Agaricomycotina</taxon>
        <taxon>Agaricomycetes</taxon>
        <taxon>Agaricomycetidae</taxon>
        <taxon>Agaricales</taxon>
        <taxon>Marasmiineae</taxon>
        <taxon>Marasmiaceae</taxon>
        <taxon>Paramarasmius</taxon>
    </lineage>
</organism>
<dbReference type="Proteomes" id="UP001383192">
    <property type="component" value="Unassembled WGS sequence"/>
</dbReference>
<accession>A0AAW0B2U2</accession>
<name>A0AAW0B2U2_9AGAR</name>
<protein>
    <submittedName>
        <fullName evidence="1">Uncharacterized protein</fullName>
    </submittedName>
</protein>
<dbReference type="EMBL" id="JAYKXP010000196">
    <property type="protein sequence ID" value="KAK7019809.1"/>
    <property type="molecule type" value="Genomic_DNA"/>
</dbReference>
<sequence>MATVELSPEDAYRLFKVVLPCHEEFFVRVVDAYPRLESGLLGTLFVPLNEGMRQLELMMLYHLADFCLHIQRKFAQQPVLTARFKANVELLNRSLDDVCPDMNTEYRASVLSSESGTVAESDFTLVSNTHLWAAALVRAQDELDFRLDEEEEEDIIRYVTFTVNWIRTTLGELLGVRVLSGDALEFAASTLYLSRYTPE</sequence>
<evidence type="ECO:0000313" key="1">
    <source>
        <dbReference type="EMBL" id="KAK7019809.1"/>
    </source>
</evidence>
<reference evidence="1 2" key="1">
    <citation type="submission" date="2024-01" db="EMBL/GenBank/DDBJ databases">
        <title>A draft genome for a cacao thread blight-causing isolate of Paramarasmius palmivorus.</title>
        <authorList>
            <person name="Baruah I.K."/>
            <person name="Bukari Y."/>
            <person name="Amoako-Attah I."/>
            <person name="Meinhardt L.W."/>
            <person name="Bailey B.A."/>
            <person name="Cohen S.P."/>
        </authorList>
    </citation>
    <scope>NUCLEOTIDE SEQUENCE [LARGE SCALE GENOMIC DNA]</scope>
    <source>
        <strain evidence="1 2">GH-12</strain>
    </source>
</reference>
<dbReference type="AlphaFoldDB" id="A0AAW0B2U2"/>
<proteinExistence type="predicted"/>
<gene>
    <name evidence="1" type="ORF">VNI00_017898</name>
</gene>
<keyword evidence="2" id="KW-1185">Reference proteome</keyword>
<comment type="caution">
    <text evidence="1">The sequence shown here is derived from an EMBL/GenBank/DDBJ whole genome shotgun (WGS) entry which is preliminary data.</text>
</comment>